<sequence>MTNSALPLFRSVENRETLRRLEERRVALLKRLQALPPRSHKRVGLTHELSIVTTELIRRETIQYPGGRHVR</sequence>
<dbReference type="KEGG" id="mey:TM49_13715"/>
<name>A0A0D5LRV3_MAREN</name>
<reference evidence="1 2" key="1">
    <citation type="journal article" date="2015" name="Genome Announc.">
        <title>Complete genome sequence of Martelella endophytica YC6887, which has antifungal activity associated with a halophyte.</title>
        <authorList>
            <person name="Khan A."/>
            <person name="Khan H."/>
            <person name="Chung E.J."/>
            <person name="Hossain M.T."/>
            <person name="Chung Y.R."/>
        </authorList>
    </citation>
    <scope>NUCLEOTIDE SEQUENCE [LARGE SCALE GENOMIC DNA]</scope>
    <source>
        <strain evidence="1">YC6887</strain>
    </source>
</reference>
<dbReference type="EMBL" id="CP010803">
    <property type="protein sequence ID" value="AJY46497.1"/>
    <property type="molecule type" value="Genomic_DNA"/>
</dbReference>
<dbReference type="OrthoDB" id="7919104at2"/>
<dbReference type="HOGENOM" id="CLU_2735261_0_0_5"/>
<gene>
    <name evidence="1" type="ORF">TM49_13715</name>
</gene>
<accession>A0A0D5LRV3</accession>
<dbReference type="AlphaFoldDB" id="A0A0D5LRV3"/>
<dbReference type="Proteomes" id="UP000032611">
    <property type="component" value="Chromosome"/>
</dbReference>
<organism evidence="1 2">
    <name type="scientific">Martelella endophytica</name>
    <dbReference type="NCBI Taxonomy" id="1486262"/>
    <lineage>
        <taxon>Bacteria</taxon>
        <taxon>Pseudomonadati</taxon>
        <taxon>Pseudomonadota</taxon>
        <taxon>Alphaproteobacteria</taxon>
        <taxon>Hyphomicrobiales</taxon>
        <taxon>Aurantimonadaceae</taxon>
        <taxon>Martelella</taxon>
    </lineage>
</organism>
<proteinExistence type="predicted"/>
<keyword evidence="2" id="KW-1185">Reference proteome</keyword>
<evidence type="ECO:0000313" key="1">
    <source>
        <dbReference type="EMBL" id="AJY46497.1"/>
    </source>
</evidence>
<dbReference type="STRING" id="1486262.TM49_13715"/>
<protein>
    <submittedName>
        <fullName evidence="1">Uncharacterized protein</fullName>
    </submittedName>
</protein>
<dbReference type="RefSeq" id="WP_045682057.1">
    <property type="nucleotide sequence ID" value="NZ_CP010803.1"/>
</dbReference>
<evidence type="ECO:0000313" key="2">
    <source>
        <dbReference type="Proteomes" id="UP000032611"/>
    </source>
</evidence>
<dbReference type="PATRIC" id="fig|1486262.3.peg.2831"/>